<organism evidence="11 12">
    <name type="scientific">Lichenicoccus roseus</name>
    <dbReference type="NCBI Taxonomy" id="2683649"/>
    <lineage>
        <taxon>Bacteria</taxon>
        <taxon>Pseudomonadati</taxon>
        <taxon>Pseudomonadota</taxon>
        <taxon>Alphaproteobacteria</taxon>
        <taxon>Acetobacterales</taxon>
        <taxon>Acetobacteraceae</taxon>
        <taxon>Lichenicoccus</taxon>
    </lineage>
</organism>
<proteinExistence type="inferred from homology"/>
<feature type="transmembrane region" description="Helical" evidence="9">
    <location>
        <begin position="129"/>
        <end position="149"/>
    </location>
</feature>
<dbReference type="GO" id="GO:0005886">
    <property type="term" value="C:plasma membrane"/>
    <property type="evidence" value="ECO:0007669"/>
    <property type="project" value="UniProtKB-SubCell"/>
</dbReference>
<dbReference type="Pfam" id="PF00528">
    <property type="entry name" value="BPD_transp_1"/>
    <property type="match status" value="1"/>
</dbReference>
<evidence type="ECO:0000313" key="11">
    <source>
        <dbReference type="EMBL" id="TLU73816.1"/>
    </source>
</evidence>
<keyword evidence="7 9" id="KW-1133">Transmembrane helix</keyword>
<reference evidence="11 12" key="1">
    <citation type="submission" date="2019-05" db="EMBL/GenBank/DDBJ databases">
        <authorList>
            <person name="Pankratov T."/>
            <person name="Grouzdev D."/>
        </authorList>
    </citation>
    <scope>NUCLEOTIDE SEQUENCE [LARGE SCALE GENOMIC DNA]</scope>
    <source>
        <strain evidence="11 12">KEBCLARHB70R</strain>
    </source>
</reference>
<keyword evidence="12" id="KW-1185">Reference proteome</keyword>
<evidence type="ECO:0000259" key="10">
    <source>
        <dbReference type="PROSITE" id="PS50928"/>
    </source>
</evidence>
<keyword evidence="4 9" id="KW-0812">Transmembrane</keyword>
<feature type="transmembrane region" description="Helical" evidence="9">
    <location>
        <begin position="258"/>
        <end position="284"/>
    </location>
</feature>
<evidence type="ECO:0000313" key="12">
    <source>
        <dbReference type="Proteomes" id="UP000305654"/>
    </source>
</evidence>
<dbReference type="OrthoDB" id="9774870at2"/>
<dbReference type="EMBL" id="VCDI01000001">
    <property type="protein sequence ID" value="TLU73816.1"/>
    <property type="molecule type" value="Genomic_DNA"/>
</dbReference>
<protein>
    <submittedName>
        <fullName evidence="11">ABC transporter permease</fullName>
    </submittedName>
</protein>
<keyword evidence="6" id="KW-0653">Protein transport</keyword>
<dbReference type="InterPro" id="IPR050366">
    <property type="entry name" value="BP-dependent_transpt_permease"/>
</dbReference>
<sequence>MLDATQQPVRIGASSFLARLLQLRPGNATLTAGLVLAAIILLASAIGPVLYGRDPYALHTASVLAGPSAAYPFGTDDLGRNAFARLLVAGRSTLYVALPATAVAFVVGTLYGLASGLGPRLLDQALMRLLDAVLALPGLVVLIFFGAIVPLNTGSLILLLGLISWPSLARLVRNETLAQRDRDFVHASRQLGGGLAHIAGTHLLRVMAPVLVVNFTFLVGDMIFALSALSFLGLGVQPPHTSWGGLLQEGLELVALDAWWLVLPPGLMIFAAMLATSLIGQGLLARGGSR</sequence>
<evidence type="ECO:0000256" key="5">
    <source>
        <dbReference type="ARBA" id="ARBA00022856"/>
    </source>
</evidence>
<feature type="transmembrane region" description="Helical" evidence="9">
    <location>
        <begin position="94"/>
        <end position="117"/>
    </location>
</feature>
<dbReference type="Gene3D" id="1.10.3720.10">
    <property type="entry name" value="MetI-like"/>
    <property type="match status" value="1"/>
</dbReference>
<comment type="subcellular location">
    <subcellularLocation>
        <location evidence="1 9">Cell membrane</location>
        <topology evidence="1 9">Multi-pass membrane protein</topology>
    </subcellularLocation>
</comment>
<feature type="domain" description="ABC transmembrane type-1" evidence="10">
    <location>
        <begin position="90"/>
        <end position="280"/>
    </location>
</feature>
<feature type="transmembrane region" description="Helical" evidence="9">
    <location>
        <begin position="211"/>
        <end position="238"/>
    </location>
</feature>
<keyword evidence="2 9" id="KW-0813">Transport</keyword>
<evidence type="ECO:0000256" key="8">
    <source>
        <dbReference type="ARBA" id="ARBA00023136"/>
    </source>
</evidence>
<evidence type="ECO:0000256" key="4">
    <source>
        <dbReference type="ARBA" id="ARBA00022692"/>
    </source>
</evidence>
<comment type="caution">
    <text evidence="11">The sequence shown here is derived from an EMBL/GenBank/DDBJ whole genome shotgun (WGS) entry which is preliminary data.</text>
</comment>
<dbReference type="GO" id="GO:0055085">
    <property type="term" value="P:transmembrane transport"/>
    <property type="evidence" value="ECO:0007669"/>
    <property type="project" value="InterPro"/>
</dbReference>
<feature type="transmembrane region" description="Helical" evidence="9">
    <location>
        <begin position="155"/>
        <end position="172"/>
    </location>
</feature>
<feature type="transmembrane region" description="Helical" evidence="9">
    <location>
        <begin position="30"/>
        <end position="51"/>
    </location>
</feature>
<dbReference type="InterPro" id="IPR035906">
    <property type="entry name" value="MetI-like_sf"/>
</dbReference>
<dbReference type="SUPFAM" id="SSF161098">
    <property type="entry name" value="MetI-like"/>
    <property type="match status" value="1"/>
</dbReference>
<name>A0A5R9JEI3_9PROT</name>
<dbReference type="PANTHER" id="PTHR43386">
    <property type="entry name" value="OLIGOPEPTIDE TRANSPORT SYSTEM PERMEASE PROTEIN APPC"/>
    <property type="match status" value="1"/>
</dbReference>
<evidence type="ECO:0000256" key="1">
    <source>
        <dbReference type="ARBA" id="ARBA00004651"/>
    </source>
</evidence>
<evidence type="ECO:0000256" key="6">
    <source>
        <dbReference type="ARBA" id="ARBA00022927"/>
    </source>
</evidence>
<evidence type="ECO:0000256" key="2">
    <source>
        <dbReference type="ARBA" id="ARBA00022448"/>
    </source>
</evidence>
<dbReference type="GO" id="GO:0015031">
    <property type="term" value="P:protein transport"/>
    <property type="evidence" value="ECO:0007669"/>
    <property type="project" value="UniProtKB-KW"/>
</dbReference>
<keyword evidence="5" id="KW-0571">Peptide transport</keyword>
<dbReference type="InterPro" id="IPR000515">
    <property type="entry name" value="MetI-like"/>
</dbReference>
<evidence type="ECO:0000256" key="9">
    <source>
        <dbReference type="RuleBase" id="RU363032"/>
    </source>
</evidence>
<dbReference type="PANTHER" id="PTHR43386:SF1">
    <property type="entry name" value="D,D-DIPEPTIDE TRANSPORT SYSTEM PERMEASE PROTEIN DDPC-RELATED"/>
    <property type="match status" value="1"/>
</dbReference>
<dbReference type="GO" id="GO:0015833">
    <property type="term" value="P:peptide transport"/>
    <property type="evidence" value="ECO:0007669"/>
    <property type="project" value="UniProtKB-KW"/>
</dbReference>
<dbReference type="AlphaFoldDB" id="A0A5R9JEI3"/>
<accession>A0A5R9JEI3</accession>
<evidence type="ECO:0000256" key="3">
    <source>
        <dbReference type="ARBA" id="ARBA00022475"/>
    </source>
</evidence>
<gene>
    <name evidence="11" type="ORF">FE263_00840</name>
</gene>
<evidence type="ECO:0000256" key="7">
    <source>
        <dbReference type="ARBA" id="ARBA00022989"/>
    </source>
</evidence>
<keyword evidence="3" id="KW-1003">Cell membrane</keyword>
<dbReference type="PROSITE" id="PS50928">
    <property type="entry name" value="ABC_TM1"/>
    <property type="match status" value="1"/>
</dbReference>
<comment type="similarity">
    <text evidence="9">Belongs to the binding-protein-dependent transport system permease family.</text>
</comment>
<dbReference type="CDD" id="cd06261">
    <property type="entry name" value="TM_PBP2"/>
    <property type="match status" value="1"/>
</dbReference>
<dbReference type="RefSeq" id="WP_138324069.1">
    <property type="nucleotide sequence ID" value="NZ_VCDI01000001.1"/>
</dbReference>
<keyword evidence="8 9" id="KW-0472">Membrane</keyword>
<dbReference type="Proteomes" id="UP000305654">
    <property type="component" value="Unassembled WGS sequence"/>
</dbReference>